<sequence length="72" mass="8199">MRSKTRAVARKTGCNKILGKQQTDTRYAETMYGSKFGAMRLYYESEEKSLWINEYGVDANNKVVSILLSNSP</sequence>
<dbReference type="Proteomes" id="UP001184230">
    <property type="component" value="Unassembled WGS sequence"/>
</dbReference>
<keyword evidence="2" id="KW-1185">Reference proteome</keyword>
<proteinExistence type="predicted"/>
<evidence type="ECO:0000313" key="1">
    <source>
        <dbReference type="EMBL" id="MDR6536024.1"/>
    </source>
</evidence>
<dbReference type="EMBL" id="JAVDRF010000003">
    <property type="protein sequence ID" value="MDR6536024.1"/>
    <property type="molecule type" value="Genomic_DNA"/>
</dbReference>
<protein>
    <submittedName>
        <fullName evidence="1">Uncharacterized protein</fullName>
    </submittedName>
</protein>
<evidence type="ECO:0000313" key="2">
    <source>
        <dbReference type="Proteomes" id="UP001184230"/>
    </source>
</evidence>
<accession>A0ABU1NC68</accession>
<organism evidence="1 2">
    <name type="scientific">Variovorax soli</name>
    <dbReference type="NCBI Taxonomy" id="376815"/>
    <lineage>
        <taxon>Bacteria</taxon>
        <taxon>Pseudomonadati</taxon>
        <taxon>Pseudomonadota</taxon>
        <taxon>Betaproteobacteria</taxon>
        <taxon>Burkholderiales</taxon>
        <taxon>Comamonadaceae</taxon>
        <taxon>Variovorax</taxon>
    </lineage>
</organism>
<reference evidence="1 2" key="1">
    <citation type="submission" date="2023-07" db="EMBL/GenBank/DDBJ databases">
        <title>Sorghum-associated microbial communities from plants grown in Nebraska, USA.</title>
        <authorList>
            <person name="Schachtman D."/>
        </authorList>
    </citation>
    <scope>NUCLEOTIDE SEQUENCE [LARGE SCALE GENOMIC DNA]</scope>
    <source>
        <strain evidence="1 2">DS1781</strain>
    </source>
</reference>
<name>A0ABU1NC68_9BURK</name>
<gene>
    <name evidence="1" type="ORF">J2739_001794</name>
</gene>
<comment type="caution">
    <text evidence="1">The sequence shown here is derived from an EMBL/GenBank/DDBJ whole genome shotgun (WGS) entry which is preliminary data.</text>
</comment>